<dbReference type="Proteomes" id="UP000676336">
    <property type="component" value="Unassembled WGS sequence"/>
</dbReference>
<evidence type="ECO:0000313" key="5">
    <source>
        <dbReference type="EMBL" id="CAF4220048.1"/>
    </source>
</evidence>
<gene>
    <name evidence="1" type="ORF">CJN711_LOCUS7030</name>
    <name evidence="2" type="ORF">KQP761_LOCUS12397</name>
    <name evidence="3" type="ORF">MBJ925_LOCUS14057</name>
    <name evidence="5" type="ORF">OVN521_LOCUS27387</name>
    <name evidence="6" type="ORF">SMN809_LOCUS31819</name>
    <name evidence="4" type="ORF">WKI299_LOCUS13727</name>
</gene>
<name>A0A815Q5M1_9BILA</name>
<reference evidence="2" key="1">
    <citation type="submission" date="2021-02" db="EMBL/GenBank/DDBJ databases">
        <authorList>
            <person name="Nowell W R."/>
        </authorList>
    </citation>
    <scope>NUCLEOTIDE SEQUENCE</scope>
</reference>
<proteinExistence type="predicted"/>
<dbReference type="OrthoDB" id="10068672at2759"/>
<comment type="caution">
    <text evidence="2">The sequence shown here is derived from an EMBL/GenBank/DDBJ whole genome shotgun (WGS) entry which is preliminary data.</text>
</comment>
<dbReference type="EMBL" id="CAJOBI010064769">
    <property type="protein sequence ID" value="CAF4430996.1"/>
    <property type="molecule type" value="Genomic_DNA"/>
</dbReference>
<keyword evidence="8" id="KW-1185">Reference proteome</keyword>
<dbReference type="EMBL" id="CAJNRF010005220">
    <property type="protein sequence ID" value="CAF2068636.1"/>
    <property type="molecule type" value="Genomic_DNA"/>
</dbReference>
<organism evidence="2 7">
    <name type="scientific">Rotaria magnacalcarata</name>
    <dbReference type="NCBI Taxonomy" id="392030"/>
    <lineage>
        <taxon>Eukaryota</taxon>
        <taxon>Metazoa</taxon>
        <taxon>Spiralia</taxon>
        <taxon>Gnathifera</taxon>
        <taxon>Rotifera</taxon>
        <taxon>Eurotatoria</taxon>
        <taxon>Bdelloidea</taxon>
        <taxon>Philodinida</taxon>
        <taxon>Philodinidae</taxon>
        <taxon>Rotaria</taxon>
    </lineage>
</organism>
<dbReference type="EMBL" id="CAJNOW010005724">
    <property type="protein sequence ID" value="CAF1458873.1"/>
    <property type="molecule type" value="Genomic_DNA"/>
</dbReference>
<dbReference type="Proteomes" id="UP000663834">
    <property type="component" value="Unassembled WGS sequence"/>
</dbReference>
<dbReference type="Proteomes" id="UP000663824">
    <property type="component" value="Unassembled WGS sequence"/>
</dbReference>
<dbReference type="EMBL" id="CAJNRE010006512">
    <property type="protein sequence ID" value="CAF2056079.1"/>
    <property type="molecule type" value="Genomic_DNA"/>
</dbReference>
<evidence type="ECO:0000313" key="8">
    <source>
        <dbReference type="Proteomes" id="UP000663866"/>
    </source>
</evidence>
<evidence type="ECO:0000313" key="3">
    <source>
        <dbReference type="EMBL" id="CAF2056079.1"/>
    </source>
</evidence>
<evidence type="ECO:0000313" key="4">
    <source>
        <dbReference type="EMBL" id="CAF2068636.1"/>
    </source>
</evidence>
<accession>A0A815Q5M1</accession>
<dbReference type="Proteomes" id="UP000663866">
    <property type="component" value="Unassembled WGS sequence"/>
</dbReference>
<sequence>MNRSSKLKKMLTRKEDLWKDSNTVTPSIIDKNCRKKSATKTFPNDSEKSSDDNSQACTKDCCFVCSILPGLSHINTCNSHLKLLTKQVTSRKVTYTMDSKIDDCQSSSSASPIHRERRSMILSPSDFSSQDDLFFSSDDVQFQEPMTYNEQHRIDHIQAPLPPSLPSSPTTSTALEQFHELFFAPILQGNKQQAILTDIQNESIQEEVPQTSANVNTSFSTSFYFSLDANDNSDETNTATDTDQLRELILTDTSFQPIILLERIQFEE</sequence>
<evidence type="ECO:0000313" key="7">
    <source>
        <dbReference type="Proteomes" id="UP000663834"/>
    </source>
</evidence>
<dbReference type="Proteomes" id="UP000663856">
    <property type="component" value="Unassembled WGS sequence"/>
</dbReference>
<evidence type="ECO:0000313" key="6">
    <source>
        <dbReference type="EMBL" id="CAF4430996.1"/>
    </source>
</evidence>
<dbReference type="Proteomes" id="UP000663855">
    <property type="component" value="Unassembled WGS sequence"/>
</dbReference>
<dbReference type="EMBL" id="CAJOBG010007543">
    <property type="protein sequence ID" value="CAF4220048.1"/>
    <property type="molecule type" value="Genomic_DNA"/>
</dbReference>
<evidence type="ECO:0000313" key="1">
    <source>
        <dbReference type="EMBL" id="CAF1098430.1"/>
    </source>
</evidence>
<dbReference type="AlphaFoldDB" id="A0A815Q5M1"/>
<evidence type="ECO:0000313" key="2">
    <source>
        <dbReference type="EMBL" id="CAF1458873.1"/>
    </source>
</evidence>
<protein>
    <submittedName>
        <fullName evidence="2">Uncharacterized protein</fullName>
    </submittedName>
</protein>
<dbReference type="EMBL" id="CAJNOV010002299">
    <property type="protein sequence ID" value="CAF1098430.1"/>
    <property type="molecule type" value="Genomic_DNA"/>
</dbReference>